<feature type="compositionally biased region" description="Low complexity" evidence="1">
    <location>
        <begin position="382"/>
        <end position="392"/>
    </location>
</feature>
<keyword evidence="3" id="KW-1185">Reference proteome</keyword>
<feature type="region of interest" description="Disordered" evidence="1">
    <location>
        <begin position="329"/>
        <end position="354"/>
    </location>
</feature>
<dbReference type="Proteomes" id="UP001597181">
    <property type="component" value="Unassembled WGS sequence"/>
</dbReference>
<dbReference type="InterPro" id="IPR049709">
    <property type="entry name" value="IniB-like_N"/>
</dbReference>
<reference evidence="3" key="1">
    <citation type="journal article" date="2019" name="Int. J. Syst. Evol. Microbiol.">
        <title>The Global Catalogue of Microorganisms (GCM) 10K type strain sequencing project: providing services to taxonomists for standard genome sequencing and annotation.</title>
        <authorList>
            <consortium name="The Broad Institute Genomics Platform"/>
            <consortium name="The Broad Institute Genome Sequencing Center for Infectious Disease"/>
            <person name="Wu L."/>
            <person name="Ma J."/>
        </authorList>
    </citation>
    <scope>NUCLEOTIDE SEQUENCE [LARGE SCALE GENOMIC DNA]</scope>
    <source>
        <strain evidence="3">CCUG 50213</strain>
    </source>
</reference>
<sequence>MSVTSTELLRFILGLLGDSAKAEEFMANSSDALASAGLANLTCADVDAITPVLANASQGAVAIAGVGSTPAEMVQHLIQNVAVSNFDNSGIIQNVWSAGELRQAFASDGGLAFGGDFQTDAPIITGDGNIVATDTAQASGRDTIQNQGDGNLALGGDQTIAQDTGVIAGGDALAQGDKVGGNNNEAENTGNQSSISFGGNNNAAENTGNDNSVSIGGNNNAAENTGNTLSVGDVAVDLSDRSDNSVSVGGNQNNAENTGNTVGDVAVDLSDRSDNSVTIGGNNNAAENTGNTSSIGGNNNAAENTGNTLNIGDIAVDSSETIGGDYWENGSNTGGIGNIDNRNQGNTTDSGNTVAITENHDMSTNFGSIALDLSDHSDNSDHSNSSDNSTNTVIDDHSVTTGDTFTDSSTTSGDLAIDLSDHSDNSNSSTNTVIDDHSVTSGDTVIDASTETTGYVYDDHTYNAGDTYTDASSSYGNYYEEGSGNSNVTETTVAPVTTDYSYTFGA</sequence>
<feature type="region of interest" description="Disordered" evidence="1">
    <location>
        <begin position="240"/>
        <end position="306"/>
    </location>
</feature>
<feature type="compositionally biased region" description="Polar residues" evidence="1">
    <location>
        <begin position="244"/>
        <end position="261"/>
    </location>
</feature>
<protein>
    <submittedName>
        <fullName evidence="2">IniB N-terminal domain-containing protein</fullName>
    </submittedName>
</protein>
<evidence type="ECO:0000256" key="1">
    <source>
        <dbReference type="SAM" id="MobiDB-lite"/>
    </source>
</evidence>
<evidence type="ECO:0000313" key="2">
    <source>
        <dbReference type="EMBL" id="MFD1201442.1"/>
    </source>
</evidence>
<accession>A0ABW3TLT3</accession>
<proteinExistence type="predicted"/>
<evidence type="ECO:0000313" key="3">
    <source>
        <dbReference type="Proteomes" id="UP001597181"/>
    </source>
</evidence>
<dbReference type="EMBL" id="JBHTLY010000002">
    <property type="protein sequence ID" value="MFD1201442.1"/>
    <property type="molecule type" value="Genomic_DNA"/>
</dbReference>
<feature type="compositionally biased region" description="Low complexity" evidence="1">
    <location>
        <begin position="400"/>
        <end position="414"/>
    </location>
</feature>
<organism evidence="2 3">
    <name type="scientific">Leucobacter albus</name>
    <dbReference type="NCBI Taxonomy" id="272210"/>
    <lineage>
        <taxon>Bacteria</taxon>
        <taxon>Bacillati</taxon>
        <taxon>Actinomycetota</taxon>
        <taxon>Actinomycetes</taxon>
        <taxon>Micrococcales</taxon>
        <taxon>Microbacteriaceae</taxon>
        <taxon>Leucobacter</taxon>
    </lineage>
</organism>
<feature type="compositionally biased region" description="Polar residues" evidence="1">
    <location>
        <begin position="340"/>
        <end position="354"/>
    </location>
</feature>
<feature type="region of interest" description="Disordered" evidence="1">
    <location>
        <begin position="375"/>
        <end position="438"/>
    </location>
</feature>
<comment type="caution">
    <text evidence="2">The sequence shown here is derived from an EMBL/GenBank/DDBJ whole genome shotgun (WGS) entry which is preliminary data.</text>
</comment>
<gene>
    <name evidence="2" type="ORF">ACFQ3U_06005</name>
</gene>
<dbReference type="RefSeq" id="WP_343958225.1">
    <property type="nucleotide sequence ID" value="NZ_BAAAKZ010000002.1"/>
</dbReference>
<feature type="region of interest" description="Disordered" evidence="1">
    <location>
        <begin position="178"/>
        <end position="228"/>
    </location>
</feature>
<feature type="compositionally biased region" description="Low complexity" evidence="1">
    <location>
        <begin position="198"/>
        <end position="228"/>
    </location>
</feature>
<feature type="compositionally biased region" description="Low complexity" evidence="1">
    <location>
        <begin position="280"/>
        <end position="306"/>
    </location>
</feature>
<feature type="compositionally biased region" description="Low complexity" evidence="1">
    <location>
        <begin position="180"/>
        <end position="191"/>
    </location>
</feature>
<name>A0ABW3TLT3_9MICO</name>
<dbReference type="NCBIfam" id="NF038175">
    <property type="entry name" value="IniB_NTERM"/>
    <property type="match status" value="1"/>
</dbReference>